<protein>
    <submittedName>
        <fullName evidence="2">Uncharacterized protein</fullName>
    </submittedName>
</protein>
<organism evidence="2 3">
    <name type="scientific">Elysia crispata</name>
    <name type="common">lettuce slug</name>
    <dbReference type="NCBI Taxonomy" id="231223"/>
    <lineage>
        <taxon>Eukaryota</taxon>
        <taxon>Metazoa</taxon>
        <taxon>Spiralia</taxon>
        <taxon>Lophotrochozoa</taxon>
        <taxon>Mollusca</taxon>
        <taxon>Gastropoda</taxon>
        <taxon>Heterobranchia</taxon>
        <taxon>Euthyneura</taxon>
        <taxon>Panpulmonata</taxon>
        <taxon>Sacoglossa</taxon>
        <taxon>Placobranchoidea</taxon>
        <taxon>Plakobranchidae</taxon>
        <taxon>Elysia</taxon>
    </lineage>
</organism>
<evidence type="ECO:0000313" key="2">
    <source>
        <dbReference type="EMBL" id="KAK3783880.1"/>
    </source>
</evidence>
<gene>
    <name evidence="2" type="ORF">RRG08_001526</name>
</gene>
<feature type="compositionally biased region" description="Acidic residues" evidence="1">
    <location>
        <begin position="238"/>
        <end position="248"/>
    </location>
</feature>
<reference evidence="2" key="1">
    <citation type="journal article" date="2023" name="G3 (Bethesda)">
        <title>A reference genome for the long-term kleptoplast-retaining sea slug Elysia crispata morphotype clarki.</title>
        <authorList>
            <person name="Eastman K.E."/>
            <person name="Pendleton A.L."/>
            <person name="Shaikh M.A."/>
            <person name="Suttiyut T."/>
            <person name="Ogas R."/>
            <person name="Tomko P."/>
            <person name="Gavelis G."/>
            <person name="Widhalm J.R."/>
            <person name="Wisecaver J.H."/>
        </authorList>
    </citation>
    <scope>NUCLEOTIDE SEQUENCE</scope>
    <source>
        <strain evidence="2">ECLA1</strain>
    </source>
</reference>
<sequence length="248" mass="28152">MGKIGELEKETTRVTLYWLPPTLKYEGLAKIESSSLGVERFEKVLRKPDQAVPFFPKSRGKAIPHFINLKFRDEDTFILLTVPGRRTEYSHCSGTYHGSNNCPTKKTTNTTNTTKQKPRRTADELKLSKSATYAETVKKGPAAVEPKKESEAAADEEMEDSQFGWQTVPPRRKRRRQGPISPREVVKSPDCSFWSDCLHSSEEEDTRTETEDPRLTIDEERKTSTDASDTKDHRPGEEDNADDADNTE</sequence>
<feature type="region of interest" description="Disordered" evidence="1">
    <location>
        <begin position="95"/>
        <end position="248"/>
    </location>
</feature>
<feature type="compositionally biased region" description="Low complexity" evidence="1">
    <location>
        <begin position="104"/>
        <end position="115"/>
    </location>
</feature>
<dbReference type="Proteomes" id="UP001283361">
    <property type="component" value="Unassembled WGS sequence"/>
</dbReference>
<name>A0AAE1AAC3_9GAST</name>
<feature type="compositionally biased region" description="Basic and acidic residues" evidence="1">
    <location>
        <begin position="207"/>
        <end position="237"/>
    </location>
</feature>
<comment type="caution">
    <text evidence="2">The sequence shown here is derived from an EMBL/GenBank/DDBJ whole genome shotgun (WGS) entry which is preliminary data.</text>
</comment>
<proteinExistence type="predicted"/>
<accession>A0AAE1AAC3</accession>
<dbReference type="AlphaFoldDB" id="A0AAE1AAC3"/>
<dbReference type="EMBL" id="JAWDGP010002341">
    <property type="protein sequence ID" value="KAK3783880.1"/>
    <property type="molecule type" value="Genomic_DNA"/>
</dbReference>
<feature type="non-terminal residue" evidence="2">
    <location>
        <position position="248"/>
    </location>
</feature>
<evidence type="ECO:0000256" key="1">
    <source>
        <dbReference type="SAM" id="MobiDB-lite"/>
    </source>
</evidence>
<evidence type="ECO:0000313" key="3">
    <source>
        <dbReference type="Proteomes" id="UP001283361"/>
    </source>
</evidence>
<keyword evidence="3" id="KW-1185">Reference proteome</keyword>